<dbReference type="AlphaFoldDB" id="A0A1G4XDP0"/>
<dbReference type="Proteomes" id="UP000183569">
    <property type="component" value="Unassembled WGS sequence"/>
</dbReference>
<gene>
    <name evidence="1" type="ORF">SAMN02927897_00499</name>
</gene>
<evidence type="ECO:0000313" key="1">
    <source>
        <dbReference type="EMBL" id="SCX39225.1"/>
    </source>
</evidence>
<comment type="caution">
    <text evidence="1">The sequence shown here is derived from an EMBL/GenBank/DDBJ whole genome shotgun (WGS) entry which is preliminary data.</text>
</comment>
<dbReference type="SUPFAM" id="SSF52540">
    <property type="entry name" value="P-loop containing nucleoside triphosphate hydrolases"/>
    <property type="match status" value="1"/>
</dbReference>
<evidence type="ECO:0000313" key="2">
    <source>
        <dbReference type="Proteomes" id="UP000183569"/>
    </source>
</evidence>
<accession>A0A1G4XDP0</accession>
<dbReference type="EMBL" id="FMUI01000002">
    <property type="protein sequence ID" value="SCX39225.1"/>
    <property type="molecule type" value="Genomic_DNA"/>
</dbReference>
<dbReference type="GeneID" id="23843201"/>
<name>A0A1G4XDP0_9ENTR</name>
<sequence length="742" mass="85211">MNWTDLENRVKQFSRLIYNRDSSSINISGMQFDCFIKIEEDHYICIEVTKNHTLEKVRADIHKLASLRMKKASEGAFVKCLLILEKEPTDLMKGTALDFKIDLLTLDEFERRFLDYKNYIFTRRQKNIGSAIDPWTGKLDHNPYVPVKYVEAKTQKEFKISDIKSLLDKGAKVILTGSFGSGKSRCLSELFDNYSNQNDPSYCFVINLRENWSLKRANEIVRRHFEDLSFPPEIVNNSVKLLTFKKSVFMLDGFDEIGSQNWSNEPSKLSKAKQDALAGVRDLITNVQGGLLITGRENYFNSDSEMFSFLGLNERETIYIKCKDQFSEDEMKEYMQNIGCPGLVIPPWAPWKPLIFQMIASISERLDLLSDDNEYEFWDSLLDFICHREANINKAILDSAIIKQILIELANLTRTKSNDFGPISNNELSIIFNNITGRTVTDESAIMLSRLPSFGRVGNDSSDYQFIDMYMLDGLRAEYMVSHYDSDEAIKKSNWINPLREFGQRLFFYKININEATKIISKISYWSNTNSQAAADLLCAFLFEGSSDELVDFRNIQIKDCFIEKIELSNIPLGNLNIHSCIIESVDISDCYIEPKGSLLIDNCEINTVSGVSDASALPNYFVGCKVSQFSSVNTTSKIKSLGFGLHQMALLSCIRRVYLQHGRGRKERSFIKGFKNQQEKKAITLIVDLMLKNNVIERINGDEGYIYKPVNSERHRMTLIMKEMNTSKDQLWQEVSKMDDL</sequence>
<protein>
    <recommendedName>
        <fullName evidence="3">NACHT domain-containing protein</fullName>
    </recommendedName>
</protein>
<reference evidence="1 2" key="1">
    <citation type="submission" date="2016-10" db="EMBL/GenBank/DDBJ databases">
        <authorList>
            <person name="Varghese N."/>
            <person name="Submissions S."/>
        </authorList>
    </citation>
    <scope>NUCLEOTIDE SEQUENCE [LARGE SCALE GENOMIC DNA]</scope>
    <source>
        <strain evidence="1 2">CGMCC 1.12102</strain>
    </source>
</reference>
<dbReference type="InterPro" id="IPR027417">
    <property type="entry name" value="P-loop_NTPase"/>
</dbReference>
<organism evidence="1 2">
    <name type="scientific">Kosakonia sacchari</name>
    <dbReference type="NCBI Taxonomy" id="1158459"/>
    <lineage>
        <taxon>Bacteria</taxon>
        <taxon>Pseudomonadati</taxon>
        <taxon>Pseudomonadota</taxon>
        <taxon>Gammaproteobacteria</taxon>
        <taxon>Enterobacterales</taxon>
        <taxon>Enterobacteriaceae</taxon>
        <taxon>Kosakonia</taxon>
    </lineage>
</organism>
<evidence type="ECO:0008006" key="3">
    <source>
        <dbReference type="Google" id="ProtNLM"/>
    </source>
</evidence>
<dbReference type="RefSeq" id="WP_017456344.1">
    <property type="nucleotide sequence ID" value="NZ_FMUI01000002.1"/>
</dbReference>
<dbReference type="Gene3D" id="3.40.50.300">
    <property type="entry name" value="P-loop containing nucleotide triphosphate hydrolases"/>
    <property type="match status" value="1"/>
</dbReference>
<proteinExistence type="predicted"/>